<reference evidence="4 5" key="1">
    <citation type="submission" date="2018-04" db="EMBL/GenBank/DDBJ databases">
        <authorList>
            <person name="Zhang X."/>
            <person name="Yuan J."/>
            <person name="Li F."/>
            <person name="Xiang J."/>
        </authorList>
    </citation>
    <scope>NUCLEOTIDE SEQUENCE [LARGE SCALE GENOMIC DNA]</scope>
    <source>
        <tissue evidence="4">Muscle</tissue>
    </source>
</reference>
<keyword evidence="3" id="KW-1133">Transmembrane helix</keyword>
<feature type="region of interest" description="Disordered" evidence="2">
    <location>
        <begin position="208"/>
        <end position="258"/>
    </location>
</feature>
<feature type="transmembrane region" description="Helical" evidence="3">
    <location>
        <begin position="48"/>
        <end position="70"/>
    </location>
</feature>
<dbReference type="GO" id="GO:0070573">
    <property type="term" value="F:metallodipeptidase activity"/>
    <property type="evidence" value="ECO:0007669"/>
    <property type="project" value="InterPro"/>
</dbReference>
<dbReference type="SUPFAM" id="SSF51556">
    <property type="entry name" value="Metallo-dependent hydrolases"/>
    <property type="match status" value="1"/>
</dbReference>
<dbReference type="OrthoDB" id="445695at2759"/>
<evidence type="ECO:0000313" key="5">
    <source>
        <dbReference type="Proteomes" id="UP000283509"/>
    </source>
</evidence>
<evidence type="ECO:0000256" key="1">
    <source>
        <dbReference type="RuleBase" id="RU341113"/>
    </source>
</evidence>
<keyword evidence="1" id="KW-0224">Dipeptidase</keyword>
<keyword evidence="1" id="KW-0482">Metalloprotease</keyword>
<comment type="subunit">
    <text evidence="1">Homodimer; disulfide-linked.</text>
</comment>
<gene>
    <name evidence="4" type="ORF">C7M84_000006</name>
</gene>
<dbReference type="AlphaFoldDB" id="A0A423TXP9"/>
<dbReference type="Proteomes" id="UP000283509">
    <property type="component" value="Unassembled WGS sequence"/>
</dbReference>
<comment type="subcellular location">
    <subcellularLocation>
        <location evidence="1">Membrane</location>
        <topology evidence="1">Lipid-anchor</topology>
        <topology evidence="1">GPI-anchor</topology>
    </subcellularLocation>
</comment>
<organism evidence="4 5">
    <name type="scientific">Penaeus vannamei</name>
    <name type="common">Whiteleg shrimp</name>
    <name type="synonym">Litopenaeus vannamei</name>
    <dbReference type="NCBI Taxonomy" id="6689"/>
    <lineage>
        <taxon>Eukaryota</taxon>
        <taxon>Metazoa</taxon>
        <taxon>Ecdysozoa</taxon>
        <taxon>Arthropoda</taxon>
        <taxon>Crustacea</taxon>
        <taxon>Multicrustacea</taxon>
        <taxon>Malacostraca</taxon>
        <taxon>Eumalacostraca</taxon>
        <taxon>Eucarida</taxon>
        <taxon>Decapoda</taxon>
        <taxon>Dendrobranchiata</taxon>
        <taxon>Penaeoidea</taxon>
        <taxon>Penaeidae</taxon>
        <taxon>Penaeus</taxon>
    </lineage>
</organism>
<keyword evidence="1" id="KW-0645">Protease</keyword>
<comment type="similarity">
    <text evidence="1">Belongs to the metallo-dependent hydrolases superfamily. Peptidase M19 family.</text>
</comment>
<dbReference type="PROSITE" id="PS51365">
    <property type="entry name" value="RENAL_DIPEPTIDASE_2"/>
    <property type="match status" value="1"/>
</dbReference>
<dbReference type="InterPro" id="IPR008257">
    <property type="entry name" value="Pept_M19"/>
</dbReference>
<dbReference type="STRING" id="6689.A0A423TXP9"/>
<comment type="cofactor">
    <cofactor evidence="1">
        <name>Zn(2+)</name>
        <dbReference type="ChEBI" id="CHEBI:29105"/>
    </cofactor>
</comment>
<dbReference type="PANTHER" id="PTHR10443:SF12">
    <property type="entry name" value="DIPEPTIDASE"/>
    <property type="match status" value="1"/>
</dbReference>
<dbReference type="PANTHER" id="PTHR10443">
    <property type="entry name" value="MICROSOMAL DIPEPTIDASE"/>
    <property type="match status" value="1"/>
</dbReference>
<evidence type="ECO:0000256" key="3">
    <source>
        <dbReference type="SAM" id="Phobius"/>
    </source>
</evidence>
<keyword evidence="3" id="KW-0812">Transmembrane</keyword>
<proteinExistence type="inferred from homology"/>
<evidence type="ECO:0000313" key="4">
    <source>
        <dbReference type="EMBL" id="ROT81241.1"/>
    </source>
</evidence>
<dbReference type="EC" id="3.4.13.19" evidence="1"/>
<keyword evidence="1" id="KW-0378">Hydrolase</keyword>
<keyword evidence="1" id="KW-1015">Disulfide bond</keyword>
<keyword evidence="1" id="KW-0325">Glycoprotein</keyword>
<dbReference type="GO" id="GO:0046872">
    <property type="term" value="F:metal ion binding"/>
    <property type="evidence" value="ECO:0007669"/>
    <property type="project" value="UniProtKB-UniRule"/>
</dbReference>
<keyword evidence="1" id="KW-0862">Zinc</keyword>
<keyword evidence="1" id="KW-0336">GPI-anchor</keyword>
<protein>
    <recommendedName>
        <fullName evidence="1">Dipeptidase</fullName>
        <ecNumber evidence="1">3.4.13.19</ecNumber>
    </recommendedName>
</protein>
<dbReference type="Gene3D" id="3.20.20.140">
    <property type="entry name" value="Metal-dependent hydrolases"/>
    <property type="match status" value="2"/>
</dbReference>
<sequence>MRPEVCFSSQTQAEPVPCQTQPDPASSKTEEFVPLNDLLVTGWEAYTWRHWCVLAALLLLSGGVVLAVAVPLASRRTQVDPEDTLARVHRILSKVPLIDGHNDLAWNIRNFVHNKLEKVDLSLNLSTVEPWGSSQWSHTDLARMRQGRLGAQFWAAYVPCGAQYLNAAQVTLEQIDVIKRIIARYPAAPRIRPVLRQSHGGLQQWADSESFGRRGRSSHGRQSVCSKNVLRPGHPLSHPHAHLQHAMPQQQTPARTRPSPACYPFADMYIEGVNWLSQGEDLALKTPFEADSSLADSPGHQAENFGLNDFGAKVVLEMNRLGMLVDLSHVSQQTMRDALAVSRAPVMFSHSSAHALCHHSRNVPDDVLKLVTSNPSPQAWESSMSLKHTPRP</sequence>
<feature type="region of interest" description="Disordered" evidence="2">
    <location>
        <begin position="1"/>
        <end position="29"/>
    </location>
</feature>
<name>A0A423TXP9_PENVA</name>
<keyword evidence="5" id="KW-1185">Reference proteome</keyword>
<dbReference type="EMBL" id="QCYY01001000">
    <property type="protein sequence ID" value="ROT81241.1"/>
    <property type="molecule type" value="Genomic_DNA"/>
</dbReference>
<dbReference type="Pfam" id="PF01244">
    <property type="entry name" value="Peptidase_M19"/>
    <property type="match status" value="2"/>
</dbReference>
<reference evidence="4 5" key="2">
    <citation type="submission" date="2019-01" db="EMBL/GenBank/DDBJ databases">
        <title>The decoding of complex shrimp genome reveals the adaptation for benthos swimmer, frequently molting mechanism and breeding impact on genome.</title>
        <authorList>
            <person name="Sun Y."/>
            <person name="Gao Y."/>
            <person name="Yu Y."/>
        </authorList>
    </citation>
    <scope>NUCLEOTIDE SEQUENCE [LARGE SCALE GENOMIC DNA]</scope>
    <source>
        <tissue evidence="4">Muscle</tissue>
    </source>
</reference>
<keyword evidence="1" id="KW-0449">Lipoprotein</keyword>
<keyword evidence="1" id="KW-0479">Metal-binding</keyword>
<dbReference type="GO" id="GO:0098552">
    <property type="term" value="C:side of membrane"/>
    <property type="evidence" value="ECO:0007669"/>
    <property type="project" value="UniProtKB-KW"/>
</dbReference>
<comment type="catalytic activity">
    <reaction evidence="1">
        <text>an L-aminoacyl-L-amino acid + H2O = 2 an L-alpha-amino acid</text>
        <dbReference type="Rhea" id="RHEA:48940"/>
        <dbReference type="ChEBI" id="CHEBI:15377"/>
        <dbReference type="ChEBI" id="CHEBI:59869"/>
        <dbReference type="ChEBI" id="CHEBI:77460"/>
        <dbReference type="EC" id="3.4.13.19"/>
    </reaction>
</comment>
<dbReference type="InterPro" id="IPR032466">
    <property type="entry name" value="Metal_Hydrolase"/>
</dbReference>
<evidence type="ECO:0000256" key="2">
    <source>
        <dbReference type="SAM" id="MobiDB-lite"/>
    </source>
</evidence>
<keyword evidence="3" id="KW-0472">Membrane</keyword>
<comment type="caution">
    <text evidence="4">The sequence shown here is derived from an EMBL/GenBank/DDBJ whole genome shotgun (WGS) entry which is preliminary data.</text>
</comment>
<accession>A0A423TXP9</accession>
<dbReference type="GO" id="GO:0006508">
    <property type="term" value="P:proteolysis"/>
    <property type="evidence" value="ECO:0007669"/>
    <property type="project" value="UniProtKB-KW"/>
</dbReference>
<feature type="compositionally biased region" description="Polar residues" evidence="2">
    <location>
        <begin position="7"/>
        <end position="27"/>
    </location>
</feature>